<proteinExistence type="predicted"/>
<evidence type="ECO:0000313" key="2">
    <source>
        <dbReference type="EMBL" id="KAL0062785.1"/>
    </source>
</evidence>
<organism evidence="2 3">
    <name type="scientific">Marasmius tenuissimus</name>
    <dbReference type="NCBI Taxonomy" id="585030"/>
    <lineage>
        <taxon>Eukaryota</taxon>
        <taxon>Fungi</taxon>
        <taxon>Dikarya</taxon>
        <taxon>Basidiomycota</taxon>
        <taxon>Agaricomycotina</taxon>
        <taxon>Agaricomycetes</taxon>
        <taxon>Agaricomycetidae</taxon>
        <taxon>Agaricales</taxon>
        <taxon>Marasmiineae</taxon>
        <taxon>Marasmiaceae</taxon>
        <taxon>Marasmius</taxon>
    </lineage>
</organism>
<dbReference type="Proteomes" id="UP001437256">
    <property type="component" value="Unassembled WGS sequence"/>
</dbReference>
<comment type="caution">
    <text evidence="2">The sequence shown here is derived from an EMBL/GenBank/DDBJ whole genome shotgun (WGS) entry which is preliminary data.</text>
</comment>
<dbReference type="InterPro" id="IPR000210">
    <property type="entry name" value="BTB/POZ_dom"/>
</dbReference>
<dbReference type="EMBL" id="JBBXMP010000096">
    <property type="protein sequence ID" value="KAL0062785.1"/>
    <property type="molecule type" value="Genomic_DNA"/>
</dbReference>
<evidence type="ECO:0000259" key="1">
    <source>
        <dbReference type="PROSITE" id="PS50097"/>
    </source>
</evidence>
<protein>
    <recommendedName>
        <fullName evidence="1">BTB domain-containing protein</fullName>
    </recommendedName>
</protein>
<keyword evidence="3" id="KW-1185">Reference proteome</keyword>
<accession>A0ABR2ZN97</accession>
<evidence type="ECO:0000313" key="3">
    <source>
        <dbReference type="Proteomes" id="UP001437256"/>
    </source>
</evidence>
<gene>
    <name evidence="2" type="ORF">AAF712_010323</name>
</gene>
<sequence>MLYAPVHPLQLYALASKYDLSDLVACTSMHLLSFPLDQITDKVAEEIDPVYLARLLTLQRRRMKALTQFMCVSPLLHQPTPSCDIDAQKSVIKAWTFASAYLVWNAKPYLSPGYIDSVLRSLPDHALFGLAPPPTHTQEGICLTKGYSRRVWSSTRILDRAGGTRLSISPTFGATSLGSSRPSVDMILLTSDSIIFYIDEATLLRVSANSFKSLLPLTTEDKSQRVLFMRDISSDELDIMLQAVYNVPGSTIPGKTDIQVLLSAVDQFMDYGISAATFITSTSHLYQYLLACAPLHPLEIYALAAQHDIGSLATTASVHTLVLELSDISEELSKRMGSVYLLKLFQLHITRTETLKKLLAADLGYHNTTNICDIRKSQYSRYGNFGLANHCAYMTLHIV</sequence>
<reference evidence="2 3" key="1">
    <citation type="submission" date="2024-05" db="EMBL/GenBank/DDBJ databases">
        <title>A draft genome resource for the thread blight pathogen Marasmius tenuissimus strain MS-2.</title>
        <authorList>
            <person name="Yulfo-Soto G.E."/>
            <person name="Baruah I.K."/>
            <person name="Amoako-Attah I."/>
            <person name="Bukari Y."/>
            <person name="Meinhardt L.W."/>
            <person name="Bailey B.A."/>
            <person name="Cohen S.P."/>
        </authorList>
    </citation>
    <scope>NUCLEOTIDE SEQUENCE [LARGE SCALE GENOMIC DNA]</scope>
    <source>
        <strain evidence="2 3">MS-2</strain>
    </source>
</reference>
<dbReference type="PROSITE" id="PS50097">
    <property type="entry name" value="BTB"/>
    <property type="match status" value="1"/>
</dbReference>
<feature type="domain" description="BTB" evidence="1">
    <location>
        <begin position="184"/>
        <end position="246"/>
    </location>
</feature>
<name>A0ABR2ZN97_9AGAR</name>